<protein>
    <recommendedName>
        <fullName evidence="4">Disease resistance N-terminal domain-containing protein</fullName>
    </recommendedName>
</protein>
<dbReference type="Gene3D" id="1.20.5.4130">
    <property type="match status" value="1"/>
</dbReference>
<dbReference type="PANTHER" id="PTHR48040:SF13">
    <property type="entry name" value="ABC TRANSPORTER G FAMILY MEMBER 31"/>
    <property type="match status" value="1"/>
</dbReference>
<evidence type="ECO:0000256" key="3">
    <source>
        <dbReference type="ARBA" id="ARBA00022821"/>
    </source>
</evidence>
<dbReference type="PANTHER" id="PTHR48040">
    <property type="entry name" value="PLEIOTROPIC DRUG RESISTANCE PROTEIN 1-LIKE ISOFORM X1"/>
    <property type="match status" value="1"/>
</dbReference>
<dbReference type="GO" id="GO:0006952">
    <property type="term" value="P:defense response"/>
    <property type="evidence" value="ECO:0007669"/>
    <property type="project" value="UniProtKB-KW"/>
</dbReference>
<dbReference type="InterPro" id="IPR041118">
    <property type="entry name" value="Rx_N"/>
</dbReference>
<dbReference type="AlphaFoldDB" id="A0A5C7IJL0"/>
<sequence>MAAEAIVSTVLEQLTSIIGKEVVQEVRLVVDVRKEIEKLTSNFRAIKAVLVDAEKRQVETGEETPVGLWLDKLKDASYDMDDVLDEWNTAILELQIVPKKKVCLVFSSPCICFRQIASQHDIGVKIKEINENLHSIAKEKDNYNLNAIRSIKEPKIPKTTAFIEEIYGGEEASLDVSCEKARHSMLILKSSYNVNISGVQKLRSLLIEGEHGYESTSNTFSPGLFERMTCLRSLKLTLGKSQAIISEEEANEKFNDQVNFPSNFEYFWRNENFEITYSVCILSSNNRVDDTMQVLMEQNDSTSTSNKTTAVVGAESSLIIDGINYFVDMLLESRKSKLQGCRGQTTIANVKFLCGGYGAFGFLLSYGFNAMQKNGLGLQPFWGSPFSSMFSCTLIEDKLAVTFKVFVNEVMELVDLNNLKTTIVGLTGIWDVSTEQRKRLTRALKLVIIWDI</sequence>
<dbReference type="EMBL" id="VAHF01000002">
    <property type="protein sequence ID" value="TXG68842.1"/>
    <property type="molecule type" value="Genomic_DNA"/>
</dbReference>
<gene>
    <name evidence="5" type="ORF">EZV62_003777</name>
</gene>
<name>A0A5C7IJL0_9ROSI</name>
<organism evidence="5 6">
    <name type="scientific">Acer yangbiense</name>
    <dbReference type="NCBI Taxonomy" id="1000413"/>
    <lineage>
        <taxon>Eukaryota</taxon>
        <taxon>Viridiplantae</taxon>
        <taxon>Streptophyta</taxon>
        <taxon>Embryophyta</taxon>
        <taxon>Tracheophyta</taxon>
        <taxon>Spermatophyta</taxon>
        <taxon>Magnoliopsida</taxon>
        <taxon>eudicotyledons</taxon>
        <taxon>Gunneridae</taxon>
        <taxon>Pentapetalae</taxon>
        <taxon>rosids</taxon>
        <taxon>malvids</taxon>
        <taxon>Sapindales</taxon>
        <taxon>Sapindaceae</taxon>
        <taxon>Hippocastanoideae</taxon>
        <taxon>Acereae</taxon>
        <taxon>Acer</taxon>
    </lineage>
</organism>
<evidence type="ECO:0000256" key="2">
    <source>
        <dbReference type="ARBA" id="ARBA00022741"/>
    </source>
</evidence>
<keyword evidence="3" id="KW-0611">Plant defense</keyword>
<evidence type="ECO:0000256" key="1">
    <source>
        <dbReference type="ARBA" id="ARBA00022737"/>
    </source>
</evidence>
<evidence type="ECO:0000313" key="6">
    <source>
        <dbReference type="Proteomes" id="UP000323000"/>
    </source>
</evidence>
<evidence type="ECO:0000313" key="5">
    <source>
        <dbReference type="EMBL" id="TXG68842.1"/>
    </source>
</evidence>
<dbReference type="InterPro" id="IPR038005">
    <property type="entry name" value="RX-like_CC"/>
</dbReference>
<dbReference type="Pfam" id="PF18052">
    <property type="entry name" value="Rx_N"/>
    <property type="match status" value="1"/>
</dbReference>
<keyword evidence="2" id="KW-0547">Nucleotide-binding</keyword>
<dbReference type="GO" id="GO:0000166">
    <property type="term" value="F:nucleotide binding"/>
    <property type="evidence" value="ECO:0007669"/>
    <property type="project" value="UniProtKB-KW"/>
</dbReference>
<dbReference type="Proteomes" id="UP000323000">
    <property type="component" value="Chromosome 2"/>
</dbReference>
<accession>A0A5C7IJL0</accession>
<evidence type="ECO:0000259" key="4">
    <source>
        <dbReference type="Pfam" id="PF18052"/>
    </source>
</evidence>
<feature type="domain" description="Disease resistance N-terminal" evidence="4">
    <location>
        <begin position="6"/>
        <end position="95"/>
    </location>
</feature>
<proteinExistence type="predicted"/>
<keyword evidence="1" id="KW-0677">Repeat</keyword>
<dbReference type="CDD" id="cd14798">
    <property type="entry name" value="RX-CC_like"/>
    <property type="match status" value="1"/>
</dbReference>
<reference evidence="6" key="1">
    <citation type="journal article" date="2019" name="Gigascience">
        <title>De novo genome assembly of the endangered Acer yangbiense, a plant species with extremely small populations endemic to Yunnan Province, China.</title>
        <authorList>
            <person name="Yang J."/>
            <person name="Wariss H.M."/>
            <person name="Tao L."/>
            <person name="Zhang R."/>
            <person name="Yun Q."/>
            <person name="Hollingsworth P."/>
            <person name="Dao Z."/>
            <person name="Luo G."/>
            <person name="Guo H."/>
            <person name="Ma Y."/>
            <person name="Sun W."/>
        </authorList>
    </citation>
    <scope>NUCLEOTIDE SEQUENCE [LARGE SCALE GENOMIC DNA]</scope>
    <source>
        <strain evidence="6">cv. Malutang</strain>
    </source>
</reference>
<keyword evidence="6" id="KW-1185">Reference proteome</keyword>
<dbReference type="OrthoDB" id="5279713at2759"/>
<comment type="caution">
    <text evidence="5">The sequence shown here is derived from an EMBL/GenBank/DDBJ whole genome shotgun (WGS) entry which is preliminary data.</text>
</comment>